<dbReference type="RefSeq" id="YP_010051004.1">
    <property type="nucleotide sequence ID" value="NC_054436.1"/>
</dbReference>
<reference evidence="1 2" key="1">
    <citation type="submission" date="2018-07" db="EMBL/GenBank/DDBJ databases">
        <authorList>
            <person name="Roberston F.H."/>
            <person name="Ghiringhelli B.C."/>
            <person name="Garcia S."/>
            <person name="Henry S."/>
            <person name="Naegele L."/>
            <person name="Slowan-Pomeroy T."/>
            <person name="Briggs L.A."/>
            <person name="Warner M.H."/>
            <person name="Garlena R.A."/>
            <person name="Russell D.A."/>
            <person name="Pope W.H."/>
            <person name="Jacobs-Sera D."/>
            <person name="Hatfull G.F."/>
        </authorList>
    </citation>
    <scope>NUCLEOTIDE SEQUENCE [LARGE SCALE GENOMIC DNA]</scope>
</reference>
<dbReference type="Proteomes" id="UP000262719">
    <property type="component" value="Segment"/>
</dbReference>
<proteinExistence type="predicted"/>
<organism evidence="1 2">
    <name type="scientific">Gordonia phage Schmidt</name>
    <dbReference type="NCBI Taxonomy" id="2301697"/>
    <lineage>
        <taxon>Viruses</taxon>
        <taxon>Duplodnaviria</taxon>
        <taxon>Heunggongvirae</taxon>
        <taxon>Uroviricota</taxon>
        <taxon>Caudoviricetes</taxon>
        <taxon>Ruthgordonvirinae</taxon>
        <taxon>Schmidtvirus</taxon>
        <taxon>Schmidtvirus schmidt</taxon>
    </lineage>
</organism>
<accession>A0A385E0H9</accession>
<sequence>MTSTCAIKATDFQRTKSDPLWGEWTGGAMRHLIAALDGAKVLLTTDKQTGHTELVSLVGLRESTGGHWQVVTRMEFEDGQTRDTAHLLFKLGETIMVMPGEGRNAKWDALKSHMAEGSTAIAAVREMEPGQLNADGFYIDPKSGKACNWETMPTARGVLVKAYLPDYQTGRKDTVQFWTI</sequence>
<gene>
    <name evidence="1" type="primary">64</name>
    <name evidence="1" type="ORF">SEA_SCHMIDT_64</name>
</gene>
<evidence type="ECO:0000313" key="2">
    <source>
        <dbReference type="Proteomes" id="UP000262719"/>
    </source>
</evidence>
<dbReference type="EMBL" id="MH651189">
    <property type="protein sequence ID" value="AXQ65184.1"/>
    <property type="molecule type" value="Genomic_DNA"/>
</dbReference>
<name>A0A385E0H9_9CAUD</name>
<keyword evidence="2" id="KW-1185">Reference proteome</keyword>
<protein>
    <submittedName>
        <fullName evidence="1">Uncharacterized protein</fullName>
    </submittedName>
</protein>
<dbReference type="KEGG" id="vg:63911741"/>
<dbReference type="GeneID" id="63911741"/>
<evidence type="ECO:0000313" key="1">
    <source>
        <dbReference type="EMBL" id="AXQ65184.1"/>
    </source>
</evidence>